<dbReference type="GO" id="GO:0006270">
    <property type="term" value="P:DNA replication initiation"/>
    <property type="evidence" value="ECO:0007669"/>
    <property type="project" value="TreeGrafter"/>
</dbReference>
<feature type="domain" description="Hda lid" evidence="2">
    <location>
        <begin position="169"/>
        <end position="221"/>
    </location>
</feature>
<dbReference type="EMBL" id="RBIG01000001">
    <property type="protein sequence ID" value="RKQ72821.1"/>
    <property type="molecule type" value="Genomic_DNA"/>
</dbReference>
<organism evidence="3 4">
    <name type="scientific">Oceanibaculum indicum</name>
    <dbReference type="NCBI Taxonomy" id="526216"/>
    <lineage>
        <taxon>Bacteria</taxon>
        <taxon>Pseudomonadati</taxon>
        <taxon>Pseudomonadota</taxon>
        <taxon>Alphaproteobacteria</taxon>
        <taxon>Rhodospirillales</taxon>
        <taxon>Oceanibaculaceae</taxon>
        <taxon>Oceanibaculum</taxon>
    </lineage>
</organism>
<evidence type="ECO:0000259" key="2">
    <source>
        <dbReference type="Pfam" id="PF22688"/>
    </source>
</evidence>
<dbReference type="AlphaFoldDB" id="A0A420WP52"/>
<dbReference type="Pfam" id="PF22688">
    <property type="entry name" value="Hda_lid"/>
    <property type="match status" value="1"/>
</dbReference>
<gene>
    <name evidence="3" type="ORF">BCL74_0590</name>
</gene>
<proteinExistence type="predicted"/>
<dbReference type="PANTHER" id="PTHR30050:SF5">
    <property type="entry name" value="DNAA REGULATORY INACTIVATOR HDA"/>
    <property type="match status" value="1"/>
</dbReference>
<protein>
    <submittedName>
        <fullName evidence="3">DnaA protein</fullName>
    </submittedName>
</protein>
<evidence type="ECO:0000313" key="4">
    <source>
        <dbReference type="Proteomes" id="UP000277424"/>
    </source>
</evidence>
<dbReference type="Proteomes" id="UP000277424">
    <property type="component" value="Unassembled WGS sequence"/>
</dbReference>
<dbReference type="Gene3D" id="3.40.50.300">
    <property type="entry name" value="P-loop containing nucleotide triphosphate hydrolases"/>
    <property type="match status" value="1"/>
</dbReference>
<sequence>MKQLAFDLPYRPALGREDFLVADSNADAVAWLDRWPDWPRVGRLPHALVIYGPAGCGKTHLASVWQSISGARRTDASAVTQAAVPALLGEATALVLDDADRVSDERGLLHLLNLLGERDGHLLLTMRDAPARLAARLPDLHSRLAALPAVGLGAPDEPLLAAVMVKLFADRQLMVSQDLVQFLLPRIERSFASLRAIVDRLDRAALASRRNITVPLAREILSQDWPEETDMPAPRDDDNKQEGN</sequence>
<dbReference type="InterPro" id="IPR055199">
    <property type="entry name" value="Hda_lid"/>
</dbReference>
<name>A0A420WP52_9PROT</name>
<dbReference type="OrthoDB" id="7390113at2"/>
<evidence type="ECO:0000256" key="1">
    <source>
        <dbReference type="SAM" id="MobiDB-lite"/>
    </source>
</evidence>
<dbReference type="RefSeq" id="WP_121217426.1">
    <property type="nucleotide sequence ID" value="NZ_RBIG01000001.1"/>
</dbReference>
<feature type="region of interest" description="Disordered" evidence="1">
    <location>
        <begin position="223"/>
        <end position="244"/>
    </location>
</feature>
<dbReference type="InterPro" id="IPR027417">
    <property type="entry name" value="P-loop_NTPase"/>
</dbReference>
<dbReference type="Gene3D" id="1.10.8.60">
    <property type="match status" value="1"/>
</dbReference>
<accession>A0A420WP52</accession>
<evidence type="ECO:0000313" key="3">
    <source>
        <dbReference type="EMBL" id="RKQ72821.1"/>
    </source>
</evidence>
<feature type="compositionally biased region" description="Basic and acidic residues" evidence="1">
    <location>
        <begin position="233"/>
        <end position="244"/>
    </location>
</feature>
<dbReference type="GO" id="GO:0005886">
    <property type="term" value="C:plasma membrane"/>
    <property type="evidence" value="ECO:0007669"/>
    <property type="project" value="TreeGrafter"/>
</dbReference>
<dbReference type="GO" id="GO:0003688">
    <property type="term" value="F:DNA replication origin binding"/>
    <property type="evidence" value="ECO:0007669"/>
    <property type="project" value="TreeGrafter"/>
</dbReference>
<dbReference type="SUPFAM" id="SSF52540">
    <property type="entry name" value="P-loop containing nucleoside triphosphate hydrolases"/>
    <property type="match status" value="1"/>
</dbReference>
<reference evidence="3 4" key="1">
    <citation type="submission" date="2018-10" db="EMBL/GenBank/DDBJ databases">
        <title>Comparative analysis of microorganisms from saline springs in Andes Mountain Range, Colombia.</title>
        <authorList>
            <person name="Rubin E."/>
        </authorList>
    </citation>
    <scope>NUCLEOTIDE SEQUENCE [LARGE SCALE GENOMIC DNA]</scope>
    <source>
        <strain evidence="3 4">USBA 36</strain>
    </source>
</reference>
<comment type="caution">
    <text evidence="3">The sequence shown here is derived from an EMBL/GenBank/DDBJ whole genome shotgun (WGS) entry which is preliminary data.</text>
</comment>
<dbReference type="PANTHER" id="PTHR30050">
    <property type="entry name" value="CHROMOSOMAL REPLICATION INITIATOR PROTEIN DNAA"/>
    <property type="match status" value="1"/>
</dbReference>